<dbReference type="eggNOG" id="COG1561">
    <property type="taxonomic scope" value="Bacteria"/>
</dbReference>
<dbReference type="NCBIfam" id="TIGR00255">
    <property type="entry name" value="YicC/YloC family endoribonuclease"/>
    <property type="match status" value="1"/>
</dbReference>
<comment type="similarity">
    <text evidence="5">Belongs to the YicC/YloC family.</text>
</comment>
<evidence type="ECO:0000256" key="5">
    <source>
        <dbReference type="ARBA" id="ARBA00035648"/>
    </source>
</evidence>
<keyword evidence="9" id="KW-1185">Reference proteome</keyword>
<feature type="domain" description="Endoribonuclease YicC-like C-terminal" evidence="7">
    <location>
        <begin position="172"/>
        <end position="293"/>
    </location>
</feature>
<name>Q1MRL1_LAWIP</name>
<evidence type="ECO:0000256" key="1">
    <source>
        <dbReference type="ARBA" id="ARBA00001968"/>
    </source>
</evidence>
<evidence type="ECO:0000256" key="3">
    <source>
        <dbReference type="ARBA" id="ARBA00022759"/>
    </source>
</evidence>
<dbReference type="GO" id="GO:0016787">
    <property type="term" value="F:hydrolase activity"/>
    <property type="evidence" value="ECO:0007669"/>
    <property type="project" value="UniProtKB-KW"/>
</dbReference>
<gene>
    <name evidence="8" type="primary">yicC</name>
    <name evidence="8" type="ordered locus">LI0309</name>
</gene>
<keyword evidence="2" id="KW-0540">Nuclease</keyword>
<dbReference type="Pfam" id="PF08340">
    <property type="entry name" value="YicC-like_C"/>
    <property type="match status" value="1"/>
</dbReference>
<evidence type="ECO:0000256" key="2">
    <source>
        <dbReference type="ARBA" id="ARBA00022722"/>
    </source>
</evidence>
<dbReference type="RefSeq" id="WP_011526394.1">
    <property type="nucleotide sequence ID" value="NC_008011.1"/>
</dbReference>
<evidence type="ECO:0000313" key="9">
    <source>
        <dbReference type="Proteomes" id="UP000002430"/>
    </source>
</evidence>
<reference evidence="8 9" key="1">
    <citation type="submission" date="2005-11" db="EMBL/GenBank/DDBJ databases">
        <title>The complete genome sequence of Lawsonia intracellularis: the causative agent of proliferative enteropathy.</title>
        <authorList>
            <person name="Kaur K."/>
            <person name="Zhang Q."/>
            <person name="Beckler D."/>
            <person name="Munir S."/>
            <person name="Li L."/>
            <person name="Kinsley K."/>
            <person name="Herron L."/>
            <person name="Peterson A."/>
            <person name="May B."/>
            <person name="Singh S."/>
            <person name="Gebhart C."/>
            <person name="Kapur V."/>
        </authorList>
    </citation>
    <scope>NUCLEOTIDE SEQUENCE [LARGE SCALE GENOMIC DNA]</scope>
    <source>
        <strain evidence="8 9">PHE/MN1-00</strain>
    </source>
</reference>
<dbReference type="AlphaFoldDB" id="Q1MRL1"/>
<dbReference type="Proteomes" id="UP000002430">
    <property type="component" value="Chromosome"/>
</dbReference>
<accession>Q1MRL1</accession>
<dbReference type="InterPro" id="IPR005229">
    <property type="entry name" value="YicC/YloC-like"/>
</dbReference>
<dbReference type="GO" id="GO:0004521">
    <property type="term" value="F:RNA endonuclease activity"/>
    <property type="evidence" value="ECO:0007669"/>
    <property type="project" value="InterPro"/>
</dbReference>
<dbReference type="Pfam" id="PF03755">
    <property type="entry name" value="YicC-like_N"/>
    <property type="match status" value="1"/>
</dbReference>
<keyword evidence="3" id="KW-0255">Endonuclease</keyword>
<proteinExistence type="inferred from homology"/>
<feature type="domain" description="Endoribonuclease YicC-like N-terminal" evidence="6">
    <location>
        <begin position="2"/>
        <end position="155"/>
    </location>
</feature>
<comment type="cofactor">
    <cofactor evidence="1">
        <name>a divalent metal cation</name>
        <dbReference type="ChEBI" id="CHEBI:60240"/>
    </cofactor>
</comment>
<evidence type="ECO:0000313" key="8">
    <source>
        <dbReference type="EMBL" id="CAJ54365.1"/>
    </source>
</evidence>
<protein>
    <submittedName>
        <fullName evidence="8">Uncharacterized stress-induced protein</fullName>
    </submittedName>
</protein>
<dbReference type="HOGENOM" id="CLU_076609_1_0_7"/>
<dbReference type="InterPro" id="IPR013551">
    <property type="entry name" value="YicC-like_C"/>
</dbReference>
<evidence type="ECO:0000259" key="6">
    <source>
        <dbReference type="Pfam" id="PF03755"/>
    </source>
</evidence>
<dbReference type="STRING" id="363253.LI0309"/>
<organism evidence="8 9">
    <name type="scientific">Lawsonia intracellularis (strain PHE/MN1-00)</name>
    <dbReference type="NCBI Taxonomy" id="363253"/>
    <lineage>
        <taxon>Bacteria</taxon>
        <taxon>Pseudomonadati</taxon>
        <taxon>Thermodesulfobacteriota</taxon>
        <taxon>Desulfovibrionia</taxon>
        <taxon>Desulfovibrionales</taxon>
        <taxon>Desulfovibrionaceae</taxon>
        <taxon>Lawsonia</taxon>
    </lineage>
</organism>
<sequence>MLRSMTGFGRCVVEDSDWTQTWEIKSVNSRYLDLKWRLPLIARSLEQKFEKIVRKYASRGRVELNLTIQQIESQATPLCFNESQALSMLNAITELAKIRGDTFSPDYMQLLSVSSLWEKIEDENDNNIEGRLEEGLIAALEDWNESRETEGSILYKDLSQRISKLKEWLSQIEDQAPCIKEERFLQLKERISEALEKAGGLLEETRFLQEIVIHTDKLDVTEELTRLSSHLDRLYEILGKGSDVGRRLDFTLQECFREISTCGNKIQDAQISKVVVEFKNELEKCREQVQNLE</sequence>
<dbReference type="PANTHER" id="PTHR30636:SF3">
    <property type="entry name" value="UPF0701 PROTEIN YICC"/>
    <property type="match status" value="1"/>
</dbReference>
<dbReference type="InterPro" id="IPR013527">
    <property type="entry name" value="YicC-like_N"/>
</dbReference>
<dbReference type="KEGG" id="lip:LI0309"/>
<dbReference type="EMBL" id="AM180252">
    <property type="protein sequence ID" value="CAJ54365.1"/>
    <property type="molecule type" value="Genomic_DNA"/>
</dbReference>
<keyword evidence="4" id="KW-0378">Hydrolase</keyword>
<dbReference type="OrthoDB" id="9771229at2"/>
<evidence type="ECO:0000259" key="7">
    <source>
        <dbReference type="Pfam" id="PF08340"/>
    </source>
</evidence>
<dbReference type="PANTHER" id="PTHR30636">
    <property type="entry name" value="UPF0701 PROTEIN YICC"/>
    <property type="match status" value="1"/>
</dbReference>
<evidence type="ECO:0000256" key="4">
    <source>
        <dbReference type="ARBA" id="ARBA00022801"/>
    </source>
</evidence>